<dbReference type="EMBL" id="CP016620">
    <property type="protein sequence ID" value="ANY84889.1"/>
    <property type="molecule type" value="Genomic_DNA"/>
</dbReference>
<reference evidence="2" key="1">
    <citation type="submission" date="2016-07" db="EMBL/GenBank/DDBJ databases">
        <title>Microvirga ossetica sp. nov. a new species of rhizobia isolated from root nodules of the legume species Vicia alpestris Steven originated from North Ossetia region in the Caucasus.</title>
        <authorList>
            <person name="Safronova V.I."/>
            <person name="Kuznetsova I.G."/>
            <person name="Sazanova A.L."/>
            <person name="Belimov A."/>
            <person name="Andronov E."/>
            <person name="Osledkin Y.S."/>
            <person name="Onishchuk O.P."/>
            <person name="Kurchak O.N."/>
            <person name="Shaposhnikov A.I."/>
            <person name="Willems A."/>
            <person name="Tikhonovich I.A."/>
        </authorList>
    </citation>
    <scope>NUCLEOTIDE SEQUENCE [LARGE SCALE GENOMIC DNA]</scope>
    <source>
        <strain evidence="2">V5/3M</strain>
        <plasmid evidence="2">unnamed4</plasmid>
    </source>
</reference>
<gene>
    <name evidence="2" type="ORF">BB934_42395</name>
</gene>
<proteinExistence type="predicted"/>
<dbReference type="InterPro" id="IPR016040">
    <property type="entry name" value="NAD(P)-bd_dom"/>
</dbReference>
<evidence type="ECO:0000259" key="1">
    <source>
        <dbReference type="Pfam" id="PF13460"/>
    </source>
</evidence>
<dbReference type="GO" id="GO:0005737">
    <property type="term" value="C:cytoplasm"/>
    <property type="evidence" value="ECO:0007669"/>
    <property type="project" value="TreeGrafter"/>
</dbReference>
<dbReference type="PANTHER" id="PTHR48079:SF6">
    <property type="entry name" value="NAD(P)-BINDING DOMAIN-CONTAINING PROTEIN-RELATED"/>
    <property type="match status" value="1"/>
</dbReference>
<dbReference type="KEGG" id="moc:BB934_42395"/>
<feature type="domain" description="NAD(P)-binding" evidence="1">
    <location>
        <begin position="7"/>
        <end position="179"/>
    </location>
</feature>
<keyword evidence="2" id="KW-0614">Plasmid</keyword>
<evidence type="ECO:0000313" key="2">
    <source>
        <dbReference type="EMBL" id="ANY84889.1"/>
    </source>
</evidence>
<name>A0A1B2EY26_9HYPH</name>
<dbReference type="InterPro" id="IPR051783">
    <property type="entry name" value="NAD(P)-dependent_oxidoreduct"/>
</dbReference>
<dbReference type="RefSeq" id="WP_099515729.1">
    <property type="nucleotide sequence ID" value="NZ_CP016620.1"/>
</dbReference>
<protein>
    <recommendedName>
        <fullName evidence="1">NAD(P)-binding domain-containing protein</fullName>
    </recommendedName>
</protein>
<dbReference type="Pfam" id="PF13460">
    <property type="entry name" value="NAD_binding_10"/>
    <property type="match status" value="1"/>
</dbReference>
<dbReference type="InterPro" id="IPR036291">
    <property type="entry name" value="NAD(P)-bd_dom_sf"/>
</dbReference>
<accession>A0A1B2EY26</accession>
<organism evidence="2">
    <name type="scientific">Microvirga ossetica</name>
    <dbReference type="NCBI Taxonomy" id="1882682"/>
    <lineage>
        <taxon>Bacteria</taxon>
        <taxon>Pseudomonadati</taxon>
        <taxon>Pseudomonadota</taxon>
        <taxon>Alphaproteobacteria</taxon>
        <taxon>Hyphomicrobiales</taxon>
        <taxon>Methylobacteriaceae</taxon>
        <taxon>Microvirga</taxon>
    </lineage>
</organism>
<sequence length="311" mass="33303">MRIFLTGATGVIGRRVVHELSTQGHQVTAVGRNSAKQETLRQAGAEPVAVDLFDTEGLRRAVAGHDAVVNLATHMPSSSTRMLFRSAWRENDRIRKVASSNLVDAALSAGANLFVQESFAPAYPDSGDHWIDESTPLVPAAYNRTIIDAEAAAQRFTDAGGRGVILRFAAFYGADALQVRDLIWWVRKGWAPLPGLPGAYISSISHDDAAAAVIAVLRAPAGVYNVADDEPVTHRAYVDTLTAALDVSSPRLPPAWLTPLLGSVGQVLSRSLRISNRKIQQESGWAPRLRSVREGWPEIVGALGAGGRGST</sequence>
<geneLocation type="plasmid" evidence="2">
    <name>unnamed4</name>
</geneLocation>
<dbReference type="OrthoDB" id="9787292at2"/>
<dbReference type="SUPFAM" id="SSF51735">
    <property type="entry name" value="NAD(P)-binding Rossmann-fold domains"/>
    <property type="match status" value="1"/>
</dbReference>
<dbReference type="AlphaFoldDB" id="A0A1B2EY26"/>
<dbReference type="GO" id="GO:0004029">
    <property type="term" value="F:aldehyde dehydrogenase (NAD+) activity"/>
    <property type="evidence" value="ECO:0007669"/>
    <property type="project" value="TreeGrafter"/>
</dbReference>
<dbReference type="Gene3D" id="3.40.50.720">
    <property type="entry name" value="NAD(P)-binding Rossmann-like Domain"/>
    <property type="match status" value="1"/>
</dbReference>
<dbReference type="PANTHER" id="PTHR48079">
    <property type="entry name" value="PROTEIN YEEZ"/>
    <property type="match status" value="1"/>
</dbReference>